<evidence type="ECO:0000259" key="1">
    <source>
        <dbReference type="PROSITE" id="PS51462"/>
    </source>
</evidence>
<gene>
    <name evidence="3" type="ORF">HINF_LOCUS47619</name>
    <name evidence="2" type="ORF">HINF_LOCUS5333</name>
</gene>
<sequence>MTDYLLLAHAFYEIFKNSHKYILNNFIQFSKHPKDLIYARRACEDLRQISWILQDTYNQLPNTYDYTLILNMIAGIYNLPEIEQMQQSLEAQYDLNQYKVAAMIFNQNTEKFVVVLSICDDKQNIYVNLPGGKIEMQDINNFEHIKNQNVNLGWPELLETLLVDDVVQINALIREIKEETSLNITQDIIIDKMILLVGKYQTPREGFPRGETITILYFIKYQKLEMQELKPTTQKEIEKVSLYNYPTDFQKQSFGEKSMWTWNLKKIKDKLKQIL</sequence>
<keyword evidence="2" id="KW-0378">Hydrolase</keyword>
<reference evidence="2" key="1">
    <citation type="submission" date="2023-06" db="EMBL/GenBank/DDBJ databases">
        <authorList>
            <person name="Kurt Z."/>
        </authorList>
    </citation>
    <scope>NUCLEOTIDE SEQUENCE</scope>
</reference>
<name>A0AA86NEI2_9EUKA</name>
<evidence type="ECO:0000313" key="2">
    <source>
        <dbReference type="EMBL" id="CAI9917688.1"/>
    </source>
</evidence>
<feature type="domain" description="Nudix hydrolase" evidence="1">
    <location>
        <begin position="95"/>
        <end position="265"/>
    </location>
</feature>
<dbReference type="AlphaFoldDB" id="A0AA86NEI2"/>
<evidence type="ECO:0000313" key="3">
    <source>
        <dbReference type="EMBL" id="CAL6057671.1"/>
    </source>
</evidence>
<evidence type="ECO:0000313" key="4">
    <source>
        <dbReference type="Proteomes" id="UP001642409"/>
    </source>
</evidence>
<dbReference type="GO" id="GO:0016787">
    <property type="term" value="F:hydrolase activity"/>
    <property type="evidence" value="ECO:0007669"/>
    <property type="project" value="UniProtKB-KW"/>
</dbReference>
<dbReference type="Proteomes" id="UP001642409">
    <property type="component" value="Unassembled WGS sequence"/>
</dbReference>
<keyword evidence="4" id="KW-1185">Reference proteome</keyword>
<organism evidence="2">
    <name type="scientific">Hexamita inflata</name>
    <dbReference type="NCBI Taxonomy" id="28002"/>
    <lineage>
        <taxon>Eukaryota</taxon>
        <taxon>Metamonada</taxon>
        <taxon>Diplomonadida</taxon>
        <taxon>Hexamitidae</taxon>
        <taxon>Hexamitinae</taxon>
        <taxon>Hexamita</taxon>
    </lineage>
</organism>
<protein>
    <submittedName>
        <fullName evidence="2">NUDIX hydrolase-like domain superfamily</fullName>
    </submittedName>
    <submittedName>
        <fullName evidence="3">NUDIX_hydrolase-like domain superfamily</fullName>
    </submittedName>
</protein>
<reference evidence="3 4" key="2">
    <citation type="submission" date="2024-07" db="EMBL/GenBank/DDBJ databases">
        <authorList>
            <person name="Akdeniz Z."/>
        </authorList>
    </citation>
    <scope>NUCLEOTIDE SEQUENCE [LARGE SCALE GENOMIC DNA]</scope>
</reference>
<dbReference type="EMBL" id="CATOUU010000137">
    <property type="protein sequence ID" value="CAI9917688.1"/>
    <property type="molecule type" value="Genomic_DNA"/>
</dbReference>
<dbReference type="Gene3D" id="3.90.79.10">
    <property type="entry name" value="Nucleoside Triphosphate Pyrophosphohydrolase"/>
    <property type="match status" value="1"/>
</dbReference>
<dbReference type="PROSITE" id="PS51462">
    <property type="entry name" value="NUDIX"/>
    <property type="match status" value="1"/>
</dbReference>
<dbReference type="SUPFAM" id="SSF55811">
    <property type="entry name" value="Nudix"/>
    <property type="match status" value="1"/>
</dbReference>
<dbReference type="InterPro" id="IPR015797">
    <property type="entry name" value="NUDIX_hydrolase-like_dom_sf"/>
</dbReference>
<proteinExistence type="predicted"/>
<dbReference type="InterPro" id="IPR000086">
    <property type="entry name" value="NUDIX_hydrolase_dom"/>
</dbReference>
<accession>A0AA86NEI2</accession>
<comment type="caution">
    <text evidence="2">The sequence shown here is derived from an EMBL/GenBank/DDBJ whole genome shotgun (WGS) entry which is preliminary data.</text>
</comment>
<dbReference type="EMBL" id="CAXDID020000215">
    <property type="protein sequence ID" value="CAL6057671.1"/>
    <property type="molecule type" value="Genomic_DNA"/>
</dbReference>